<evidence type="ECO:0000256" key="1">
    <source>
        <dbReference type="SAM" id="MobiDB-lite"/>
    </source>
</evidence>
<dbReference type="PROSITE" id="PS50211">
    <property type="entry name" value="DENN"/>
    <property type="match status" value="1"/>
</dbReference>
<feature type="region of interest" description="Disordered" evidence="1">
    <location>
        <begin position="108"/>
        <end position="209"/>
    </location>
</feature>
<feature type="compositionally biased region" description="Polar residues" evidence="1">
    <location>
        <begin position="124"/>
        <end position="146"/>
    </location>
</feature>
<name>A0AAW2IF52_9NEOP</name>
<dbReference type="InterPro" id="IPR005113">
    <property type="entry name" value="uDENN_dom"/>
</dbReference>
<feature type="domain" description="UDENN" evidence="2">
    <location>
        <begin position="589"/>
        <end position="978"/>
    </location>
</feature>
<dbReference type="Pfam" id="PF02141">
    <property type="entry name" value="DENN"/>
    <property type="match status" value="1"/>
</dbReference>
<dbReference type="Gene3D" id="3.40.50.11500">
    <property type="match status" value="1"/>
</dbReference>
<dbReference type="SMART" id="SM00800">
    <property type="entry name" value="uDENN"/>
    <property type="match status" value="1"/>
</dbReference>
<feature type="region of interest" description="Disordered" evidence="1">
    <location>
        <begin position="503"/>
        <end position="532"/>
    </location>
</feature>
<dbReference type="InterPro" id="IPR051942">
    <property type="entry name" value="DENN_domain_containing_2"/>
</dbReference>
<evidence type="ECO:0000259" key="2">
    <source>
        <dbReference type="PROSITE" id="PS50211"/>
    </source>
</evidence>
<comment type="caution">
    <text evidence="3">The sequence shown here is derived from an EMBL/GenBank/DDBJ whole genome shotgun (WGS) entry which is preliminary data.</text>
</comment>
<feature type="compositionally biased region" description="Basic and acidic residues" evidence="1">
    <location>
        <begin position="61"/>
        <end position="85"/>
    </location>
</feature>
<protein>
    <recommendedName>
        <fullName evidence="2">UDENN domain-containing protein</fullName>
    </recommendedName>
</protein>
<proteinExistence type="predicted"/>
<dbReference type="EMBL" id="JARGDH010000001">
    <property type="protein sequence ID" value="KAL0280666.1"/>
    <property type="molecule type" value="Genomic_DNA"/>
</dbReference>
<dbReference type="SMART" id="SM00801">
    <property type="entry name" value="dDENN"/>
    <property type="match status" value="1"/>
</dbReference>
<dbReference type="PANTHER" id="PTHR15288">
    <property type="entry name" value="DENN DOMAIN-CONTAINING PROTEIN 2"/>
    <property type="match status" value="1"/>
</dbReference>
<dbReference type="AlphaFoldDB" id="A0AAW2IF52"/>
<dbReference type="InterPro" id="IPR001194">
    <property type="entry name" value="cDENN_dom"/>
</dbReference>
<evidence type="ECO:0000313" key="3">
    <source>
        <dbReference type="EMBL" id="KAL0280666.1"/>
    </source>
</evidence>
<dbReference type="InterPro" id="IPR043153">
    <property type="entry name" value="DENN_C"/>
</dbReference>
<dbReference type="FunFam" id="3.40.50.11500:FF:000004">
    <property type="entry name" value="DENN domain-containing protein 2C isoform X1"/>
    <property type="match status" value="1"/>
</dbReference>
<accession>A0AAW2IF52</accession>
<organism evidence="3">
    <name type="scientific">Menopon gallinae</name>
    <name type="common">poultry shaft louse</name>
    <dbReference type="NCBI Taxonomy" id="328185"/>
    <lineage>
        <taxon>Eukaryota</taxon>
        <taxon>Metazoa</taxon>
        <taxon>Ecdysozoa</taxon>
        <taxon>Arthropoda</taxon>
        <taxon>Hexapoda</taxon>
        <taxon>Insecta</taxon>
        <taxon>Pterygota</taxon>
        <taxon>Neoptera</taxon>
        <taxon>Paraneoptera</taxon>
        <taxon>Psocodea</taxon>
        <taxon>Troctomorpha</taxon>
        <taxon>Phthiraptera</taxon>
        <taxon>Amblycera</taxon>
        <taxon>Menoponidae</taxon>
        <taxon>Menopon</taxon>
    </lineage>
</organism>
<dbReference type="Gene3D" id="3.30.450.200">
    <property type="match status" value="1"/>
</dbReference>
<sequence>MPYLLQNNQNRVENIKKKFENSYFDEKEYNGPAKNCKSFNSSVTSNSVQVLRSGYLNNGCENDKSHSREDKHQLKSDVNKGDGKAVVRRSPAFRREKLNYGKCLTNVINKSDNPSQERIKISRLNPQTTKSADTSNVAVNDSTSRSNTEEKQSNSPPAKSNTQNNHAPKLTMPLHVTQQDRNKSSKNLINDEILEKSPGNKSTTGKNELKLTDSIRIALRAPLPKGPPPKKPPRTFVHTMQASSAHTNNQDSVLKTKEDPTLQLKLEKIENVIKSLNSRRCADANRETNKMETDRHLVKSQDPVEVKSSAQAKCSDAFSLRNLNCINSEGYDKSIVYNKEPERQSSFYTDCPKDGKDCNKTDLKNSILGVGKTISCEVTQKRCPEPIYDLPCITKKNSFESFGKVTREVGCGLSQPAQLHYMCTDVVNSVKEPKPTAFAPLIQTASNFAGDAHNDKMKTFFPKPQMMKKNCTESANAVQERRGIGKEDMKFIVNNVFGTSNPTCANKHSDADADSDSESTSSGLEEPNLTEGHLRKRLDGRHVHNNRAELSPTTASRKTYVKRVSSKLLNQSPYTRNASNDSFSHLFESCILVGLTLGDSKTTVPYIKSIFPSHVKPPPLIESLCFPDASTWSQNSSSLQQGEQYYSLVITNENGDRKFGYCRRVLPEGGNFCLPLVYCIISTHRASGFYYKVLQELESRHGSSELQTFIEQIYECNFPSPGQSLKLKKILEEVTRVSPIKGNDNLPSTIVRRPCDVRLEERDLSQLLQHLKVSVFLKVFSSLLLERKVLLLGHSLRNLSCCIEALQSLLIPFSWQHTFIPVLPNNLNEMCEAPTPYVIGLQKSTTTSEFLSNLNFEEGIMVDLEESHIIRCCGDEGSIIPHRLTKGLKTALNLALSVSLESDNDRNVLISEAFIRFFVEICGNYSQFIVKQPDGRKVFQKEEFVNSVPAIQSFLDWFVETAMFRSFIHERLQNDVEDLFKRRALEHMDETEKSSVLFTKNSKGMNRKVKTLGDRIKDLTLFNK</sequence>
<dbReference type="PANTHER" id="PTHR15288:SF0">
    <property type="entry name" value="UDENN DOMAIN-CONTAINING PROTEIN"/>
    <property type="match status" value="1"/>
</dbReference>
<dbReference type="Pfam" id="PF03456">
    <property type="entry name" value="uDENN"/>
    <property type="match status" value="1"/>
</dbReference>
<dbReference type="Pfam" id="PF03455">
    <property type="entry name" value="dDENN"/>
    <property type="match status" value="1"/>
</dbReference>
<feature type="region of interest" description="Disordered" evidence="1">
    <location>
        <begin position="60"/>
        <end position="90"/>
    </location>
</feature>
<feature type="compositionally biased region" description="Polar residues" evidence="1">
    <location>
        <begin position="153"/>
        <end position="166"/>
    </location>
</feature>
<dbReference type="SMART" id="SM00799">
    <property type="entry name" value="DENN"/>
    <property type="match status" value="1"/>
</dbReference>
<gene>
    <name evidence="3" type="ORF">PYX00_001889</name>
</gene>
<dbReference type="InterPro" id="IPR037516">
    <property type="entry name" value="Tripartite_DENN"/>
</dbReference>
<dbReference type="InterPro" id="IPR005112">
    <property type="entry name" value="dDENN_dom"/>
</dbReference>
<reference evidence="3" key="1">
    <citation type="journal article" date="2024" name="Gigascience">
        <title>Chromosome-level genome of the poultry shaft louse Menopon gallinae provides insight into the host-switching and adaptive evolution of parasitic lice.</title>
        <authorList>
            <person name="Xu Y."/>
            <person name="Ma L."/>
            <person name="Liu S."/>
            <person name="Liang Y."/>
            <person name="Liu Q."/>
            <person name="He Z."/>
            <person name="Tian L."/>
            <person name="Duan Y."/>
            <person name="Cai W."/>
            <person name="Li H."/>
            <person name="Song F."/>
        </authorList>
    </citation>
    <scope>NUCLEOTIDE SEQUENCE</scope>
    <source>
        <strain evidence="3">Cailab_2023a</strain>
    </source>
</reference>